<protein>
    <submittedName>
        <fullName evidence="3">Uncharacterized protein</fullName>
    </submittedName>
</protein>
<dbReference type="SUPFAM" id="SSF46689">
    <property type="entry name" value="Homeodomain-like"/>
    <property type="match status" value="1"/>
</dbReference>
<reference evidence="3 4" key="1">
    <citation type="submission" date="2023-02" db="EMBL/GenBank/DDBJ databases">
        <title>LHISI_Scaffold_Assembly.</title>
        <authorList>
            <person name="Stuart O.P."/>
            <person name="Cleave R."/>
            <person name="Magrath M.J.L."/>
            <person name="Mikheyev A.S."/>
        </authorList>
    </citation>
    <scope>NUCLEOTIDE SEQUENCE [LARGE SCALE GENOMIC DNA]</scope>
    <source>
        <strain evidence="3">Daus_M_001</strain>
        <tissue evidence="3">Leg muscle</tissue>
    </source>
</reference>
<comment type="caution">
    <text evidence="3">The sequence shown here is derived from an EMBL/GenBank/DDBJ whole genome shotgun (WGS) entry which is preliminary data.</text>
</comment>
<keyword evidence="4" id="KW-1185">Reference proteome</keyword>
<comment type="subcellular location">
    <subcellularLocation>
        <location evidence="1">Nucleus</location>
    </subcellularLocation>
</comment>
<evidence type="ECO:0000256" key="2">
    <source>
        <dbReference type="SAM" id="MobiDB-lite"/>
    </source>
</evidence>
<evidence type="ECO:0000256" key="1">
    <source>
        <dbReference type="ARBA" id="ARBA00004123"/>
    </source>
</evidence>
<name>A0ABQ9ICW6_9NEOP</name>
<dbReference type="InterPro" id="IPR009057">
    <property type="entry name" value="Homeodomain-like_sf"/>
</dbReference>
<dbReference type="Proteomes" id="UP001159363">
    <property type="component" value="Chromosome 2"/>
</dbReference>
<sequence>MVYVSDVAAYFVTLPALLQVPVIPLEDCVMHTWGEEGATVAQWLDCSPSTKDDRVQSAAGSLQIFSSGNRVRQCRWSVRFLGYLLFPLPLHSDAALYSPHLIIDSQDLAVKSRPSLFNHSTSKWCKRDSVLPRQFSSTDYPDISVTTTYHGRLRGSHKRNCYARRTGGMGRLHQNSVNSMDASLDPGDQDQGPASQDTLDGLDETFTRAGDRGRTRLLTTQQLRRTSHLPEGPANIVLTYPQLLATTVPLPGSVGLGDVPFWDNLEALARPSIFALLIPLNYLTHTRPFHPTFLKSDSSAHLLRCSVVDPIYEPAGEEKRTVAEHSSGKAFCLQVGIKRDNAAVCGVSRGSSISPLLHSSTALLSLHFTLICSQDLNSRVPAEIIPQTGAHTEHVMVASSQSEESGKKWLAAAEGYKRRDYGLSSRAIARKLNRPKSTVPFVLRKWKVDGHCANAARSGRPSILTDRNHRTLKREIVKNRAQPMTTIRKEFHAATGVSVSIGTLRTEATDWDVLKEQLHISPISQQAIKLADSGGVWTIATGHRSSGNRFCGVISRGLHYSGPMDVYGCGVYQGNGFCRSV</sequence>
<gene>
    <name evidence="3" type="ORF">PR048_007160</name>
</gene>
<feature type="region of interest" description="Disordered" evidence="2">
    <location>
        <begin position="168"/>
        <end position="201"/>
    </location>
</feature>
<evidence type="ECO:0000313" key="3">
    <source>
        <dbReference type="EMBL" id="KAJ8894506.1"/>
    </source>
</evidence>
<organism evidence="3 4">
    <name type="scientific">Dryococelus australis</name>
    <dbReference type="NCBI Taxonomy" id="614101"/>
    <lineage>
        <taxon>Eukaryota</taxon>
        <taxon>Metazoa</taxon>
        <taxon>Ecdysozoa</taxon>
        <taxon>Arthropoda</taxon>
        <taxon>Hexapoda</taxon>
        <taxon>Insecta</taxon>
        <taxon>Pterygota</taxon>
        <taxon>Neoptera</taxon>
        <taxon>Polyneoptera</taxon>
        <taxon>Phasmatodea</taxon>
        <taxon>Verophasmatodea</taxon>
        <taxon>Anareolatae</taxon>
        <taxon>Phasmatidae</taxon>
        <taxon>Eurycanthinae</taxon>
        <taxon>Dryococelus</taxon>
    </lineage>
</organism>
<evidence type="ECO:0000313" key="4">
    <source>
        <dbReference type="Proteomes" id="UP001159363"/>
    </source>
</evidence>
<dbReference type="EMBL" id="JARBHB010000002">
    <property type="protein sequence ID" value="KAJ8894506.1"/>
    <property type="molecule type" value="Genomic_DNA"/>
</dbReference>
<accession>A0ABQ9ICW6</accession>
<proteinExistence type="predicted"/>